<evidence type="ECO:0000313" key="2">
    <source>
        <dbReference type="EMBL" id="QEC72073.1"/>
    </source>
</evidence>
<dbReference type="EMBL" id="CP042434">
    <property type="protein sequence ID" value="QEC72073.1"/>
    <property type="molecule type" value="Genomic_DNA"/>
</dbReference>
<protein>
    <recommendedName>
        <fullName evidence="4">DUF4129 domain-containing protein</fullName>
    </recommendedName>
</protein>
<keyword evidence="1" id="KW-1133">Transmembrane helix</keyword>
<reference evidence="2 3" key="1">
    <citation type="journal article" date="2017" name="Int. J. Syst. Evol. Microbiol.">
        <title>Arachidicoccus ginsenosidivorans sp. nov., with ginsenoside-converting activity isolated from ginseng cultivating soil.</title>
        <authorList>
            <person name="Siddiqi M.Z."/>
            <person name="Aslam Z."/>
            <person name="Im W.T."/>
        </authorList>
    </citation>
    <scope>NUCLEOTIDE SEQUENCE [LARGE SCALE GENOMIC DNA]</scope>
    <source>
        <strain evidence="2 3">Gsoil 809</strain>
    </source>
</reference>
<evidence type="ECO:0000313" key="3">
    <source>
        <dbReference type="Proteomes" id="UP000321291"/>
    </source>
</evidence>
<sequence length="138" mass="16550">MTILITLATIAIVLMILIILLPWLIWRFFNFRARKNLHYKQRAILYLLNQMGYPRDFHSPEDFAQQIDKRFGTNLSLFTKVYQKEKYSHTAPSQQEIDQAAATYKPFIKAVKAHIPWKKRVVLFLNFYHPLHFFIKNH</sequence>
<evidence type="ECO:0008006" key="4">
    <source>
        <dbReference type="Google" id="ProtNLM"/>
    </source>
</evidence>
<proteinExistence type="predicted"/>
<gene>
    <name evidence="2" type="ORF">FSB73_10725</name>
</gene>
<dbReference type="KEGG" id="agi:FSB73_10725"/>
<keyword evidence="1" id="KW-0472">Membrane</keyword>
<evidence type="ECO:0000256" key="1">
    <source>
        <dbReference type="SAM" id="Phobius"/>
    </source>
</evidence>
<keyword evidence="1" id="KW-0812">Transmembrane</keyword>
<dbReference type="Proteomes" id="UP000321291">
    <property type="component" value="Chromosome"/>
</dbReference>
<dbReference type="RefSeq" id="WP_146781732.1">
    <property type="nucleotide sequence ID" value="NZ_CP042434.1"/>
</dbReference>
<organism evidence="2 3">
    <name type="scientific">Arachidicoccus ginsenosidivorans</name>
    <dbReference type="NCBI Taxonomy" id="496057"/>
    <lineage>
        <taxon>Bacteria</taxon>
        <taxon>Pseudomonadati</taxon>
        <taxon>Bacteroidota</taxon>
        <taxon>Chitinophagia</taxon>
        <taxon>Chitinophagales</taxon>
        <taxon>Chitinophagaceae</taxon>
        <taxon>Arachidicoccus</taxon>
    </lineage>
</organism>
<name>A0A5B8VLJ4_9BACT</name>
<accession>A0A5B8VLJ4</accession>
<feature type="transmembrane region" description="Helical" evidence="1">
    <location>
        <begin position="6"/>
        <end position="26"/>
    </location>
</feature>
<dbReference type="AlphaFoldDB" id="A0A5B8VLJ4"/>
<keyword evidence="3" id="KW-1185">Reference proteome</keyword>